<organism evidence="1 2">
    <name type="scientific">Micromonospora krabiensis</name>
    <dbReference type="NCBI Taxonomy" id="307121"/>
    <lineage>
        <taxon>Bacteria</taxon>
        <taxon>Bacillati</taxon>
        <taxon>Actinomycetota</taxon>
        <taxon>Actinomycetes</taxon>
        <taxon>Micromonosporales</taxon>
        <taxon>Micromonosporaceae</taxon>
        <taxon>Micromonospora</taxon>
    </lineage>
</organism>
<evidence type="ECO:0000313" key="1">
    <source>
        <dbReference type="EMBL" id="SBV25852.1"/>
    </source>
</evidence>
<name>A0A1C3MZU6_9ACTN</name>
<reference evidence="2" key="1">
    <citation type="submission" date="2016-06" db="EMBL/GenBank/DDBJ databases">
        <authorList>
            <person name="Varghese N."/>
        </authorList>
    </citation>
    <scope>NUCLEOTIDE SEQUENCE [LARGE SCALE GENOMIC DNA]</scope>
    <source>
        <strain evidence="2">DSM 45344</strain>
    </source>
</reference>
<dbReference type="RefSeq" id="WP_091589041.1">
    <property type="nucleotide sequence ID" value="NZ_JBHRWG010000003.1"/>
</dbReference>
<evidence type="ECO:0000313" key="2">
    <source>
        <dbReference type="Proteomes" id="UP000199393"/>
    </source>
</evidence>
<protein>
    <submittedName>
        <fullName evidence="1">Uncharacterized protein</fullName>
    </submittedName>
</protein>
<proteinExistence type="predicted"/>
<dbReference type="OrthoDB" id="153065at2"/>
<dbReference type="EMBL" id="LT598496">
    <property type="protein sequence ID" value="SBV25852.1"/>
    <property type="molecule type" value="Genomic_DNA"/>
</dbReference>
<dbReference type="STRING" id="307121.GA0070620_1334"/>
<dbReference type="Proteomes" id="UP000199393">
    <property type="component" value="Chromosome I"/>
</dbReference>
<dbReference type="AlphaFoldDB" id="A0A1C3MZU6"/>
<gene>
    <name evidence="1" type="ORF">GA0070620_1334</name>
</gene>
<accession>A0A1C3MZU6</accession>
<keyword evidence="2" id="KW-1185">Reference proteome</keyword>
<sequence>MVETTVVAWAARDNAQWCGLVCATHGLSGRTDADAWSVPRRSPPRYPDAVTLRPGVAAEALLDRIDPGPGASVKDSFADLDLRPYGFRVLFAAEWLHRPPTVDGPADAVPLTPVTGPDRLAAWAAAHGGGALFRPGLLADSRVSVLARYAPDGSVAGGAVLHDGGPVTGVSNVFAADVDAADVWAAVVAARPGTPLVGYESGPDLDPATGAGLTRVGPLRIWLRD</sequence>
<dbReference type="PATRIC" id="fig|307121.4.peg.1369"/>